<dbReference type="EMBL" id="CAJOAX010002550">
    <property type="protein sequence ID" value="CAF3804087.1"/>
    <property type="molecule type" value="Genomic_DNA"/>
</dbReference>
<feature type="region of interest" description="Disordered" evidence="7">
    <location>
        <begin position="308"/>
        <end position="338"/>
    </location>
</feature>
<evidence type="ECO:0000256" key="3">
    <source>
        <dbReference type="ARBA" id="ARBA00022741"/>
    </source>
</evidence>
<comment type="caution">
    <text evidence="10">The sequence shown here is derived from an EMBL/GenBank/DDBJ whole genome shotgun (WGS) entry which is preliminary data.</text>
</comment>
<organism evidence="10 13">
    <name type="scientific">Rotaria sordida</name>
    <dbReference type="NCBI Taxonomy" id="392033"/>
    <lineage>
        <taxon>Eukaryota</taxon>
        <taxon>Metazoa</taxon>
        <taxon>Spiralia</taxon>
        <taxon>Gnathifera</taxon>
        <taxon>Rotifera</taxon>
        <taxon>Eurotatoria</taxon>
        <taxon>Bdelloidea</taxon>
        <taxon>Philodinida</taxon>
        <taxon>Philodinidae</taxon>
        <taxon>Rotaria</taxon>
    </lineage>
</organism>
<evidence type="ECO:0000256" key="5">
    <source>
        <dbReference type="ARBA" id="ARBA00022840"/>
    </source>
</evidence>
<dbReference type="EMBL" id="CAJNOU010000588">
    <property type="protein sequence ID" value="CAF1040019.1"/>
    <property type="molecule type" value="Genomic_DNA"/>
</dbReference>
<keyword evidence="2 6" id="KW-0808">Transferase</keyword>
<comment type="catalytic activity">
    <reaction evidence="6">
        <text>a 1,2-diacyl-sn-glycerol + ATP = a 1,2-diacyl-sn-glycero-3-phosphate + ADP + H(+)</text>
        <dbReference type="Rhea" id="RHEA:10272"/>
        <dbReference type="ChEBI" id="CHEBI:15378"/>
        <dbReference type="ChEBI" id="CHEBI:17815"/>
        <dbReference type="ChEBI" id="CHEBI:30616"/>
        <dbReference type="ChEBI" id="CHEBI:58608"/>
        <dbReference type="ChEBI" id="CHEBI:456216"/>
        <dbReference type="EC" id="2.7.1.107"/>
    </reaction>
</comment>
<dbReference type="InterPro" id="IPR037607">
    <property type="entry name" value="DGK"/>
</dbReference>
<dbReference type="Proteomes" id="UP000663889">
    <property type="component" value="Unassembled WGS sequence"/>
</dbReference>
<dbReference type="GO" id="GO:0005524">
    <property type="term" value="F:ATP binding"/>
    <property type="evidence" value="ECO:0007669"/>
    <property type="project" value="UniProtKB-KW"/>
</dbReference>
<dbReference type="GO" id="GO:0007200">
    <property type="term" value="P:phospholipase C-activating G protein-coupled receptor signaling pathway"/>
    <property type="evidence" value="ECO:0007669"/>
    <property type="project" value="InterPro"/>
</dbReference>
<evidence type="ECO:0000256" key="2">
    <source>
        <dbReference type="ARBA" id="ARBA00022679"/>
    </source>
</evidence>
<dbReference type="Gene3D" id="2.60.200.40">
    <property type="match status" value="1"/>
</dbReference>
<dbReference type="SMART" id="SM00046">
    <property type="entry name" value="DAGKc"/>
    <property type="match status" value="1"/>
</dbReference>
<dbReference type="PANTHER" id="PTHR11255:SF80">
    <property type="entry name" value="EYE-SPECIFIC DIACYLGLYCEROL KINASE"/>
    <property type="match status" value="1"/>
</dbReference>
<accession>A0A814JNA8</accession>
<evidence type="ECO:0000256" key="6">
    <source>
        <dbReference type="RuleBase" id="RU361128"/>
    </source>
</evidence>
<dbReference type="Proteomes" id="UP000663874">
    <property type="component" value="Unassembled WGS sequence"/>
</dbReference>
<dbReference type="EMBL" id="CAJOBE010002428">
    <property type="protein sequence ID" value="CAF3821779.1"/>
    <property type="molecule type" value="Genomic_DNA"/>
</dbReference>
<dbReference type="GO" id="GO:0016020">
    <property type="term" value="C:membrane"/>
    <property type="evidence" value="ECO:0007669"/>
    <property type="project" value="TreeGrafter"/>
</dbReference>
<dbReference type="Pfam" id="PF00781">
    <property type="entry name" value="DAGK_cat"/>
    <property type="match status" value="1"/>
</dbReference>
<dbReference type="InterPro" id="IPR017438">
    <property type="entry name" value="ATP-NAD_kinase_N"/>
</dbReference>
<evidence type="ECO:0000313" key="11">
    <source>
        <dbReference type="EMBL" id="CAF3804087.1"/>
    </source>
</evidence>
<dbReference type="AlphaFoldDB" id="A0A814JNA8"/>
<dbReference type="Gene3D" id="3.40.50.10330">
    <property type="entry name" value="Probable inorganic polyphosphate/atp-NAD kinase, domain 1"/>
    <property type="match status" value="1"/>
</dbReference>
<dbReference type="Proteomes" id="UP000663882">
    <property type="component" value="Unassembled WGS sequence"/>
</dbReference>
<evidence type="ECO:0000313" key="12">
    <source>
        <dbReference type="EMBL" id="CAF3821779.1"/>
    </source>
</evidence>
<dbReference type="PANTHER" id="PTHR11255">
    <property type="entry name" value="DIACYLGLYCEROL KINASE"/>
    <property type="match status" value="1"/>
</dbReference>
<evidence type="ECO:0000313" key="13">
    <source>
        <dbReference type="Proteomes" id="UP000663889"/>
    </source>
</evidence>
<dbReference type="Pfam" id="PF00609">
    <property type="entry name" value="DAGK_acc"/>
    <property type="match status" value="1"/>
</dbReference>
<evidence type="ECO:0000313" key="10">
    <source>
        <dbReference type="EMBL" id="CAF1040019.1"/>
    </source>
</evidence>
<dbReference type="SMART" id="SM00045">
    <property type="entry name" value="DAGKa"/>
    <property type="match status" value="1"/>
</dbReference>
<keyword evidence="3 6" id="KW-0547">Nucleotide-binding</keyword>
<dbReference type="EC" id="2.7.1.107" evidence="6"/>
<dbReference type="Proteomes" id="UP000663823">
    <property type="component" value="Unassembled WGS sequence"/>
</dbReference>
<feature type="domain" description="DAGKc" evidence="8">
    <location>
        <begin position="31"/>
        <end position="167"/>
    </location>
</feature>
<evidence type="ECO:0000259" key="8">
    <source>
        <dbReference type="PROSITE" id="PS50146"/>
    </source>
</evidence>
<name>A0A814JNA8_9BILA</name>
<reference evidence="10" key="1">
    <citation type="submission" date="2021-02" db="EMBL/GenBank/DDBJ databases">
        <authorList>
            <person name="Nowell W R."/>
        </authorList>
    </citation>
    <scope>NUCLEOTIDE SEQUENCE</scope>
</reference>
<evidence type="ECO:0000256" key="1">
    <source>
        <dbReference type="ARBA" id="ARBA00009280"/>
    </source>
</evidence>
<dbReference type="InterPro" id="IPR016064">
    <property type="entry name" value="NAD/diacylglycerol_kinase_sf"/>
</dbReference>
<evidence type="ECO:0000313" key="9">
    <source>
        <dbReference type="EMBL" id="CAF0955848.1"/>
    </source>
</evidence>
<gene>
    <name evidence="12" type="ORF">FNK824_LOCUS16203</name>
    <name evidence="11" type="ORF">OTI717_LOCUS18445</name>
    <name evidence="9" type="ORF">RFH988_LOCUS11880</name>
    <name evidence="10" type="ORF">SEV965_LOCUS12777</name>
</gene>
<proteinExistence type="inferred from homology"/>
<evidence type="ECO:0000256" key="7">
    <source>
        <dbReference type="SAM" id="MobiDB-lite"/>
    </source>
</evidence>
<keyword evidence="5 6" id="KW-0067">ATP-binding</keyword>
<dbReference type="InterPro" id="IPR001206">
    <property type="entry name" value="Diacylglycerol_kinase_cat_dom"/>
</dbReference>
<sequence>MVVRPQWLRRVADSPAGFRAELTDNLDSNNVSPMPVIFFINKLAGGQKGEEIYRKLVRLVNPRQVFLLENDTTIIQALNIYSTLVNIHICICGGDGTVAWILSHLIDTFPSFKNPPVSICPLGTGNDLSRVLGWGYECDSKRLLRTLTQIPHAQPLVLDCWQIKFETLEMTPTESNHEHLVARLRRRFFFDDPKFVRNTNRLKYENHVKPINMYFFSHISFGLDAAIALDFHVRRTRNPSKFTSRFRNKIFYLNESRKYFKEFFFSPTWDLNLYMRLICDGQDVTDLIRSCHVLLLLNSPGYASGTKPWGETLTDRNNTSSTVQRDDNSLNETSTSSNIMVDSSTNTHRFDRQDYSDRKIEVVGLSTKQMTLIHLGFKGHRIAQCSQVRLELSRPIPMQMDGEPFYLVEPTIVNIMHTDQVSVLRNENR</sequence>
<dbReference type="PROSITE" id="PS50146">
    <property type="entry name" value="DAGK"/>
    <property type="match status" value="1"/>
</dbReference>
<dbReference type="OrthoDB" id="242257at2759"/>
<comment type="similarity">
    <text evidence="1 6">Belongs to the eukaryotic diacylglycerol kinase family.</text>
</comment>
<keyword evidence="4 6" id="KW-0418">Kinase</keyword>
<dbReference type="SUPFAM" id="SSF111331">
    <property type="entry name" value="NAD kinase/diacylglycerol kinase-like"/>
    <property type="match status" value="1"/>
</dbReference>
<dbReference type="GO" id="GO:0004143">
    <property type="term" value="F:ATP-dependent diacylglycerol kinase activity"/>
    <property type="evidence" value="ECO:0007669"/>
    <property type="project" value="UniProtKB-EC"/>
</dbReference>
<protein>
    <recommendedName>
        <fullName evidence="6">Diacylglycerol kinase</fullName>
        <shortName evidence="6">DAG kinase</shortName>
        <ecNumber evidence="6">2.7.1.107</ecNumber>
    </recommendedName>
</protein>
<evidence type="ECO:0000256" key="4">
    <source>
        <dbReference type="ARBA" id="ARBA00022777"/>
    </source>
</evidence>
<dbReference type="EMBL" id="CAJNOO010000481">
    <property type="protein sequence ID" value="CAF0955848.1"/>
    <property type="molecule type" value="Genomic_DNA"/>
</dbReference>
<dbReference type="InterPro" id="IPR000756">
    <property type="entry name" value="Diacylglycerol_kin_accessory"/>
</dbReference>